<dbReference type="AlphaFoldDB" id="A0AAQ3P8F6"/>
<keyword evidence="1" id="KW-0812">Transmembrane</keyword>
<keyword evidence="3" id="KW-1185">Reference proteome</keyword>
<gene>
    <name evidence="2" type="ORF">V8G54_001987</name>
</gene>
<keyword evidence="1" id="KW-0472">Membrane</keyword>
<feature type="transmembrane region" description="Helical" evidence="1">
    <location>
        <begin position="75"/>
        <end position="93"/>
    </location>
</feature>
<dbReference type="EMBL" id="CP144700">
    <property type="protein sequence ID" value="WVZ23443.1"/>
    <property type="molecule type" value="Genomic_DNA"/>
</dbReference>
<dbReference type="Proteomes" id="UP001374535">
    <property type="component" value="Chromosome 1"/>
</dbReference>
<sequence>MVNLLVEKLINPIHMNIFSGVMLVPINELIMYRVRLTTFIGRYALLTVLIIASMVGYFCGGLIAGVLTMVMHAPLLKLLVMGVVNMVLVSIGAKYGVNFQDLWGWALVQK</sequence>
<accession>A0AAQ3P8F6</accession>
<evidence type="ECO:0000313" key="3">
    <source>
        <dbReference type="Proteomes" id="UP001374535"/>
    </source>
</evidence>
<evidence type="ECO:0000256" key="1">
    <source>
        <dbReference type="SAM" id="Phobius"/>
    </source>
</evidence>
<protein>
    <submittedName>
        <fullName evidence="2">Uncharacterized protein</fullName>
    </submittedName>
</protein>
<feature type="transmembrane region" description="Helical" evidence="1">
    <location>
        <begin position="12"/>
        <end position="31"/>
    </location>
</feature>
<keyword evidence="1" id="KW-1133">Transmembrane helix</keyword>
<organism evidence="2 3">
    <name type="scientific">Vigna mungo</name>
    <name type="common">Black gram</name>
    <name type="synonym">Phaseolus mungo</name>
    <dbReference type="NCBI Taxonomy" id="3915"/>
    <lineage>
        <taxon>Eukaryota</taxon>
        <taxon>Viridiplantae</taxon>
        <taxon>Streptophyta</taxon>
        <taxon>Embryophyta</taxon>
        <taxon>Tracheophyta</taxon>
        <taxon>Spermatophyta</taxon>
        <taxon>Magnoliopsida</taxon>
        <taxon>eudicotyledons</taxon>
        <taxon>Gunneridae</taxon>
        <taxon>Pentapetalae</taxon>
        <taxon>rosids</taxon>
        <taxon>fabids</taxon>
        <taxon>Fabales</taxon>
        <taxon>Fabaceae</taxon>
        <taxon>Papilionoideae</taxon>
        <taxon>50 kb inversion clade</taxon>
        <taxon>NPAAA clade</taxon>
        <taxon>indigoferoid/millettioid clade</taxon>
        <taxon>Phaseoleae</taxon>
        <taxon>Vigna</taxon>
    </lineage>
</organism>
<proteinExistence type="predicted"/>
<evidence type="ECO:0000313" key="2">
    <source>
        <dbReference type="EMBL" id="WVZ23443.1"/>
    </source>
</evidence>
<feature type="transmembrane region" description="Helical" evidence="1">
    <location>
        <begin position="43"/>
        <end position="69"/>
    </location>
</feature>
<name>A0AAQ3P8F6_VIGMU</name>
<reference evidence="2 3" key="1">
    <citation type="journal article" date="2023" name="Life. Sci Alliance">
        <title>Evolutionary insights into 3D genome organization and epigenetic landscape of Vigna mungo.</title>
        <authorList>
            <person name="Junaid A."/>
            <person name="Singh B."/>
            <person name="Bhatia S."/>
        </authorList>
    </citation>
    <scope>NUCLEOTIDE SEQUENCE [LARGE SCALE GENOMIC DNA]</scope>
    <source>
        <strain evidence="2">Urdbean</strain>
    </source>
</reference>